<organism evidence="1 2">
    <name type="scientific">Robertmurraya kyonggiensis</name>
    <dbReference type="NCBI Taxonomy" id="1037680"/>
    <lineage>
        <taxon>Bacteria</taxon>
        <taxon>Bacillati</taxon>
        <taxon>Bacillota</taxon>
        <taxon>Bacilli</taxon>
        <taxon>Bacillales</taxon>
        <taxon>Bacillaceae</taxon>
        <taxon>Robertmurraya</taxon>
    </lineage>
</organism>
<sequence length="371" mass="42127">MGYVAVKGGTLAIEESIKRLKFERVKQGRTIEVEKIQAGMRGLIDQVMSESSIYDETLAALAIKQAEGNPEEAVFLLRAYRSTIPRKHYSRVIESDEMQLERRISASFKDIPGGQILGATTDYTHRLLDFRLMEETDESVQEWLHQFHNEDSQNEEQVTDLTLAKVLDYLRKEGLIPPCENNNQEPDDVTRESLEFPSTRSQRLQILTRGQTGAVTSLAYAVIRGYGALHPTVGELRVGKLPVTIDHPTSEGNDEDSYYIGEVQVTEAEMLMPVSVEKEYGKKEMEFEIGYGLCFGQNETKAIAMGILDNCLEHPNNEFPSHNEEFVLYHIDSVESTGFISHLKMPHYVTFQSKLDSVRKTKKEERQEVNS</sequence>
<dbReference type="OrthoDB" id="9790536at2"/>
<dbReference type="Proteomes" id="UP000307756">
    <property type="component" value="Unassembled WGS sequence"/>
</dbReference>
<dbReference type="PIRSF" id="PIRSF007313">
    <property type="entry name" value="PhnI"/>
    <property type="match status" value="1"/>
</dbReference>
<reference evidence="1 2" key="1">
    <citation type="journal article" date="2011" name="J. Microbiol.">
        <title>Bacillus kyonggiensis sp. nov., isolated from soil of a lettuce field.</title>
        <authorList>
            <person name="Dong K."/>
            <person name="Lee S."/>
        </authorList>
    </citation>
    <scope>NUCLEOTIDE SEQUENCE [LARGE SCALE GENOMIC DNA]</scope>
    <source>
        <strain evidence="1 2">NB22</strain>
    </source>
</reference>
<dbReference type="InterPro" id="IPR008773">
    <property type="entry name" value="PhnI"/>
</dbReference>
<gene>
    <name evidence="1" type="ORF">FA727_15650</name>
</gene>
<proteinExistence type="predicted"/>
<protein>
    <submittedName>
        <fullName evidence="1">Carbon-phosphorus lyase</fullName>
    </submittedName>
</protein>
<keyword evidence="1" id="KW-0456">Lyase</keyword>
<dbReference type="EMBL" id="SWBM01000003">
    <property type="protein sequence ID" value="TKC16382.1"/>
    <property type="molecule type" value="Genomic_DNA"/>
</dbReference>
<accession>A0A4U1D281</accession>
<dbReference type="AlphaFoldDB" id="A0A4U1D281"/>
<dbReference type="GO" id="GO:0016829">
    <property type="term" value="F:lyase activity"/>
    <property type="evidence" value="ECO:0007669"/>
    <property type="project" value="UniProtKB-KW"/>
</dbReference>
<name>A0A4U1D281_9BACI</name>
<evidence type="ECO:0000313" key="2">
    <source>
        <dbReference type="Proteomes" id="UP000307756"/>
    </source>
</evidence>
<keyword evidence="2" id="KW-1185">Reference proteome</keyword>
<evidence type="ECO:0000313" key="1">
    <source>
        <dbReference type="EMBL" id="TKC16382.1"/>
    </source>
</evidence>
<dbReference type="GO" id="GO:0019634">
    <property type="term" value="P:organic phosphonate metabolic process"/>
    <property type="evidence" value="ECO:0007669"/>
    <property type="project" value="InterPro"/>
</dbReference>
<dbReference type="Pfam" id="PF05861">
    <property type="entry name" value="PhnI"/>
    <property type="match status" value="1"/>
</dbReference>
<comment type="caution">
    <text evidence="1">The sequence shown here is derived from an EMBL/GenBank/DDBJ whole genome shotgun (WGS) entry which is preliminary data.</text>
</comment>
<dbReference type="RefSeq" id="WP_136832380.1">
    <property type="nucleotide sequence ID" value="NZ_SWBM01000003.1"/>
</dbReference>